<dbReference type="PROSITE" id="PS51257">
    <property type="entry name" value="PROKAR_LIPOPROTEIN"/>
    <property type="match status" value="1"/>
</dbReference>
<dbReference type="GO" id="GO:0016491">
    <property type="term" value="F:oxidoreductase activity"/>
    <property type="evidence" value="ECO:0007669"/>
    <property type="project" value="InterPro"/>
</dbReference>
<sequence length="87" mass="9797">MKNLVLIGATIFAMVSCEKKNLEVKHVSEMESGFKISAKVVNDEDPVCHMKTAEHLSDTLTYKGQVYGFCSSMCKDEFKKNPDSYLK</sequence>
<evidence type="ECO:0000313" key="3">
    <source>
        <dbReference type="Proteomes" id="UP000191112"/>
    </source>
</evidence>
<dbReference type="SUPFAM" id="SSF47240">
    <property type="entry name" value="Ferritin-like"/>
    <property type="match status" value="1"/>
</dbReference>
<dbReference type="EMBL" id="FUYZ01000004">
    <property type="protein sequence ID" value="SKB87684.1"/>
    <property type="molecule type" value="Genomic_DNA"/>
</dbReference>
<protein>
    <submittedName>
        <fullName evidence="2">YHS domain-containing protein</fullName>
    </submittedName>
</protein>
<dbReference type="AlphaFoldDB" id="A0A1T5EUQ4"/>
<gene>
    <name evidence="2" type="ORF">SAMN05660477_01588</name>
</gene>
<dbReference type="Pfam" id="PF04945">
    <property type="entry name" value="YHS"/>
    <property type="match status" value="1"/>
</dbReference>
<dbReference type="InterPro" id="IPR011017">
    <property type="entry name" value="TRASH_dom"/>
</dbReference>
<dbReference type="Proteomes" id="UP000191112">
    <property type="component" value="Unassembled WGS sequence"/>
</dbReference>
<dbReference type="RefSeq" id="WP_079666834.1">
    <property type="nucleotide sequence ID" value="NZ_FUYZ01000004.1"/>
</dbReference>
<name>A0A1T5EUQ4_9FLAO</name>
<dbReference type="InterPro" id="IPR009078">
    <property type="entry name" value="Ferritin-like_SF"/>
</dbReference>
<proteinExistence type="predicted"/>
<evidence type="ECO:0000313" key="2">
    <source>
        <dbReference type="EMBL" id="SKB87684.1"/>
    </source>
</evidence>
<dbReference type="OrthoDB" id="678327at2"/>
<dbReference type="STRING" id="619805.SAMN05660477_01588"/>
<dbReference type="Gene3D" id="1.10.620.20">
    <property type="entry name" value="Ribonucleotide Reductase, subunit A"/>
    <property type="match status" value="1"/>
</dbReference>
<dbReference type="InterPro" id="IPR012348">
    <property type="entry name" value="RNR-like"/>
</dbReference>
<evidence type="ECO:0000259" key="1">
    <source>
        <dbReference type="SMART" id="SM00746"/>
    </source>
</evidence>
<keyword evidence="3" id="KW-1185">Reference proteome</keyword>
<accession>A0A1T5EUQ4</accession>
<feature type="domain" description="TRASH" evidence="1">
    <location>
        <begin position="45"/>
        <end position="82"/>
    </location>
</feature>
<organism evidence="2 3">
    <name type="scientific">Soonwooa buanensis</name>
    <dbReference type="NCBI Taxonomy" id="619805"/>
    <lineage>
        <taxon>Bacteria</taxon>
        <taxon>Pseudomonadati</taxon>
        <taxon>Bacteroidota</taxon>
        <taxon>Flavobacteriia</taxon>
        <taxon>Flavobacteriales</taxon>
        <taxon>Weeksellaceae</taxon>
        <taxon>Chryseobacterium group</taxon>
        <taxon>Soonwooa</taxon>
    </lineage>
</organism>
<dbReference type="InterPro" id="IPR007029">
    <property type="entry name" value="YHS_dom"/>
</dbReference>
<dbReference type="SMART" id="SM00746">
    <property type="entry name" value="TRASH"/>
    <property type="match status" value="1"/>
</dbReference>
<reference evidence="2 3" key="1">
    <citation type="submission" date="2017-02" db="EMBL/GenBank/DDBJ databases">
        <authorList>
            <person name="Peterson S.W."/>
        </authorList>
    </citation>
    <scope>NUCLEOTIDE SEQUENCE [LARGE SCALE GENOMIC DNA]</scope>
    <source>
        <strain evidence="2 3">DSM 22323</strain>
    </source>
</reference>